<proteinExistence type="inferred from homology"/>
<dbReference type="InterPro" id="IPR036852">
    <property type="entry name" value="Peptidase_S8/S53_dom_sf"/>
</dbReference>
<keyword evidence="6 14" id="KW-0378">Hydrolase</keyword>
<evidence type="ECO:0000256" key="11">
    <source>
        <dbReference type="ARBA" id="ARBA00023145"/>
    </source>
</evidence>
<dbReference type="InterPro" id="IPR022398">
    <property type="entry name" value="Peptidase_S8_His-AS"/>
</dbReference>
<feature type="active site" description="Charge relay system" evidence="13 14">
    <location>
        <position position="323"/>
    </location>
</feature>
<dbReference type="InterPro" id="IPR015500">
    <property type="entry name" value="Peptidase_S8_subtilisin-rel"/>
</dbReference>
<organism evidence="18 19">
    <name type="scientific">Mixia osmundae (strain CBS 9802 / IAM 14324 / JCM 22182 / KY 12970)</name>
    <dbReference type="NCBI Taxonomy" id="764103"/>
    <lineage>
        <taxon>Eukaryota</taxon>
        <taxon>Fungi</taxon>
        <taxon>Dikarya</taxon>
        <taxon>Basidiomycota</taxon>
        <taxon>Pucciniomycotina</taxon>
        <taxon>Mixiomycetes</taxon>
        <taxon>Mixiales</taxon>
        <taxon>Mixiaceae</taxon>
        <taxon>Mixia</taxon>
    </lineage>
</organism>
<name>G7DWA5_MIXOS</name>
<dbReference type="OMA" id="ISMAWIS"/>
<gene>
    <name evidence="18" type="primary">Mo01447</name>
    <name evidence="18" type="ORF">E5Q_01447</name>
</gene>
<dbReference type="InterPro" id="IPR023828">
    <property type="entry name" value="Peptidase_S8_Ser-AS"/>
</dbReference>
<dbReference type="Pfam" id="PF01483">
    <property type="entry name" value="P_proprotein"/>
    <property type="match status" value="1"/>
</dbReference>
<comment type="subcellular location">
    <subcellularLocation>
        <location evidence="1">Membrane</location>
    </subcellularLocation>
</comment>
<dbReference type="SUPFAM" id="SSF49785">
    <property type="entry name" value="Galactose-binding domain-like"/>
    <property type="match status" value="1"/>
</dbReference>
<dbReference type="eggNOG" id="KOG3525">
    <property type="taxonomic scope" value="Eukaryota"/>
</dbReference>
<evidence type="ECO:0000256" key="16">
    <source>
        <dbReference type="SAM" id="Phobius"/>
    </source>
</evidence>
<sequence>MALTNCSCSCGVATGDQSQLADLPGRPTRREDRTRAPSLSSRKAISWLCLGLLSISGLGGAQANSLLARPNEHGRSLPASEHLERYSHHGQVRQPARREYDTHHYYVVELDAAHQLAWHPDGPAQIASSLGAELVEQLGELQDHYLVRSAKPLSRRDNDEHDAVLARYAALKERSDLIKRSDDHGAAILSLDKQVLRHRVKRFMELGDLSNEVLPRSPQYPGAKQDNKPVPKYLRMLADRFSIPDPLWPKQWHLANDDMRENSINVPPVWEQGINGSNIVVAIVDDGLDMHSMDLEDAFAAKGSWDYNDHTNLPEPRLSDDQHGTRCAGEIAASKNDVCGLGVAYGAKVAGIRILSGPISDADEAAALNHGYQVNDIYSCSWGPPDDGRSMEAPSRLIYKAMLNGIQKGRDGKGSVFVFASGNGGALDDQCNFDGYTNSIFSITVGAIDRKGHHPFYSEACAANMVVTYSSGSGDNIHTTDVGRNKCTDHHGGTSAAAPIAAGIFALVLQVRPDLTWRDMQYLCVQTAVPVNTDEDDWQTTQAGRPYNHRYGYGKLDAYAIVEAAKKHKLVKPQAYWSSPDRESALSLSKAGVSTEIDVTREILKNANFGQLEHVTVIVNITHSKRGDVEVILESPHGTQSILARTRRYDSASTGFPRWKFMSVKHWGESPLGKWKLTVKDQGDSQQNGTFYAWQLDLWGESEDASLARPFKMADDAQVILPKPGSLADLNMTDPDAQDKSNDDLLELQPGQTDATKTIPKPTEHLPSNHSQANLDKPAQTEKPISDIEEPHADDKPPSTEYLDDDSEDDGYLGSMSSMLANQRGFFATVAGVVLTAGCVGAFLVIRRNRLRRREAINRRGYFFESVPAADDEMGLKRGAGDASLGGRTRDLYDAFQVGDSDSDDEEGFRQSESSRLVGRSLDRQRQSLGEPPARQSAQLASADSKAV</sequence>
<dbReference type="Proteomes" id="UP000009131">
    <property type="component" value="Unassembled WGS sequence"/>
</dbReference>
<dbReference type="GO" id="GO:0000139">
    <property type="term" value="C:Golgi membrane"/>
    <property type="evidence" value="ECO:0007669"/>
    <property type="project" value="TreeGrafter"/>
</dbReference>
<dbReference type="PROSITE" id="PS00137">
    <property type="entry name" value="SUBTILASE_HIS"/>
    <property type="match status" value="1"/>
</dbReference>
<keyword evidence="7 14" id="KW-0720">Serine protease</keyword>
<reference evidence="18 19" key="2">
    <citation type="journal article" date="2012" name="Open Biol.">
        <title>Characteristics of nucleosomes and linker DNA regions on the genome of the basidiomycete Mixia osmundae revealed by mono- and dinucleosome mapping.</title>
        <authorList>
            <person name="Nishida H."/>
            <person name="Kondo S."/>
            <person name="Matsumoto T."/>
            <person name="Suzuki Y."/>
            <person name="Yoshikawa H."/>
            <person name="Taylor T.D."/>
            <person name="Sugiyama J."/>
        </authorList>
    </citation>
    <scope>NUCLEOTIDE SEQUENCE [LARGE SCALE GENOMIC DNA]</scope>
    <source>
        <strain evidence="19">CBS 9802 / IAM 14324 / JCM 22182 / KY 12970</strain>
    </source>
</reference>
<evidence type="ECO:0000256" key="6">
    <source>
        <dbReference type="ARBA" id="ARBA00022801"/>
    </source>
</evidence>
<dbReference type="PANTHER" id="PTHR42884">
    <property type="entry name" value="PROPROTEIN CONVERTASE SUBTILISIN/KEXIN-RELATED"/>
    <property type="match status" value="1"/>
</dbReference>
<evidence type="ECO:0000256" key="13">
    <source>
        <dbReference type="PIRSR" id="PIRSR615500-1"/>
    </source>
</evidence>
<dbReference type="Gene3D" id="2.60.120.260">
    <property type="entry name" value="Galactose-binding domain-like"/>
    <property type="match status" value="1"/>
</dbReference>
<dbReference type="PROSITE" id="PS00138">
    <property type="entry name" value="SUBTILASE_SER"/>
    <property type="match status" value="1"/>
</dbReference>
<keyword evidence="3 14" id="KW-0645">Protease</keyword>
<evidence type="ECO:0000259" key="17">
    <source>
        <dbReference type="PROSITE" id="PS51829"/>
    </source>
</evidence>
<dbReference type="PROSITE" id="PS51829">
    <property type="entry name" value="P_HOMO_B"/>
    <property type="match status" value="1"/>
</dbReference>
<keyword evidence="12" id="KW-0325">Glycoprotein</keyword>
<evidence type="ECO:0000256" key="7">
    <source>
        <dbReference type="ARBA" id="ARBA00022825"/>
    </source>
</evidence>
<dbReference type="GO" id="GO:0007323">
    <property type="term" value="P:peptide pheromone maturation"/>
    <property type="evidence" value="ECO:0007669"/>
    <property type="project" value="UniProtKB-ARBA"/>
</dbReference>
<keyword evidence="10 16" id="KW-0472">Membrane</keyword>
<evidence type="ECO:0000256" key="12">
    <source>
        <dbReference type="ARBA" id="ARBA00023180"/>
    </source>
</evidence>
<feature type="compositionally biased region" description="Basic and acidic residues" evidence="15">
    <location>
        <begin position="71"/>
        <end position="87"/>
    </location>
</feature>
<dbReference type="FunFam" id="3.40.50.200:FF:000005">
    <property type="entry name" value="Proprotein convertase subtilisin/kexin type 7"/>
    <property type="match status" value="1"/>
</dbReference>
<evidence type="ECO:0000256" key="1">
    <source>
        <dbReference type="ARBA" id="ARBA00004370"/>
    </source>
</evidence>
<keyword evidence="19" id="KW-1185">Reference proteome</keyword>
<dbReference type="PROSITE" id="PS51892">
    <property type="entry name" value="SUBTILASE"/>
    <property type="match status" value="1"/>
</dbReference>
<dbReference type="InterPro" id="IPR023827">
    <property type="entry name" value="Peptidase_S8_Asp-AS"/>
</dbReference>
<evidence type="ECO:0000256" key="10">
    <source>
        <dbReference type="ARBA" id="ARBA00023136"/>
    </source>
</evidence>
<feature type="region of interest" description="Disordered" evidence="15">
    <location>
        <begin position="725"/>
        <end position="810"/>
    </location>
</feature>
<feature type="active site" description="Charge relay system" evidence="13 14">
    <location>
        <position position="495"/>
    </location>
</feature>
<evidence type="ECO:0000256" key="14">
    <source>
        <dbReference type="PROSITE-ProRule" id="PRU01240"/>
    </source>
</evidence>
<dbReference type="PANTHER" id="PTHR42884:SF14">
    <property type="entry name" value="NEUROENDOCRINE CONVERTASE 1"/>
    <property type="match status" value="1"/>
</dbReference>
<feature type="domain" description="P/Homo B" evidence="17">
    <location>
        <begin position="571"/>
        <end position="704"/>
    </location>
</feature>
<keyword evidence="11" id="KW-0865">Zymogen</keyword>
<dbReference type="FunFam" id="2.60.120.260:FF:000026">
    <property type="entry name" value="proprotein convertase subtilisin/kexin type 7"/>
    <property type="match status" value="1"/>
</dbReference>
<dbReference type="GO" id="GO:0005802">
    <property type="term" value="C:trans-Golgi network"/>
    <property type="evidence" value="ECO:0007669"/>
    <property type="project" value="TreeGrafter"/>
</dbReference>
<dbReference type="OrthoDB" id="300641at2759"/>
<reference evidence="18 19" key="1">
    <citation type="journal article" date="2011" name="J. Gen. Appl. Microbiol.">
        <title>Draft genome sequencing of the enigmatic basidiomycete Mixia osmundae.</title>
        <authorList>
            <person name="Nishida H."/>
            <person name="Nagatsuka Y."/>
            <person name="Sugiyama J."/>
        </authorList>
    </citation>
    <scope>NUCLEOTIDE SEQUENCE [LARGE SCALE GENOMIC DNA]</scope>
    <source>
        <strain evidence="19">CBS 9802 / IAM 14324 / JCM 22182 / KY 12970</strain>
    </source>
</reference>
<evidence type="ECO:0000313" key="19">
    <source>
        <dbReference type="Proteomes" id="UP000009131"/>
    </source>
</evidence>
<dbReference type="RefSeq" id="XP_014565075.1">
    <property type="nucleotide sequence ID" value="XM_014709589.1"/>
</dbReference>
<evidence type="ECO:0000256" key="3">
    <source>
        <dbReference type="ARBA" id="ARBA00022670"/>
    </source>
</evidence>
<feature type="region of interest" description="Disordered" evidence="15">
    <location>
        <begin position="898"/>
        <end position="948"/>
    </location>
</feature>
<keyword evidence="5" id="KW-0732">Signal</keyword>
<feature type="region of interest" description="Disordered" evidence="15">
    <location>
        <begin position="71"/>
        <end position="97"/>
    </location>
</feature>
<evidence type="ECO:0000256" key="4">
    <source>
        <dbReference type="ARBA" id="ARBA00022692"/>
    </source>
</evidence>
<evidence type="ECO:0000256" key="9">
    <source>
        <dbReference type="ARBA" id="ARBA00022989"/>
    </source>
</evidence>
<dbReference type="InterPro" id="IPR000209">
    <property type="entry name" value="Peptidase_S8/S53_dom"/>
</dbReference>
<feature type="transmembrane region" description="Helical" evidence="16">
    <location>
        <begin position="825"/>
        <end position="846"/>
    </location>
</feature>
<dbReference type="PRINTS" id="PR00723">
    <property type="entry name" value="SUBTILISIN"/>
</dbReference>
<dbReference type="STRING" id="764103.G7DWA5"/>
<dbReference type="Gene3D" id="3.40.50.200">
    <property type="entry name" value="Peptidase S8/S53 domain"/>
    <property type="match status" value="1"/>
</dbReference>
<dbReference type="Pfam" id="PF00082">
    <property type="entry name" value="Peptidase_S8"/>
    <property type="match status" value="1"/>
</dbReference>
<keyword evidence="8" id="KW-0106">Calcium</keyword>
<evidence type="ECO:0000313" key="18">
    <source>
        <dbReference type="EMBL" id="GAA94793.1"/>
    </source>
</evidence>
<dbReference type="CDD" id="cd04059">
    <property type="entry name" value="Peptidases_S8_Protein_convertases_Kexins_Furin-like"/>
    <property type="match status" value="1"/>
</dbReference>
<dbReference type="FunCoup" id="G7DWA5">
    <property type="interactions" value="43"/>
</dbReference>
<dbReference type="InterPro" id="IPR008979">
    <property type="entry name" value="Galactose-bd-like_sf"/>
</dbReference>
<dbReference type="InterPro" id="IPR002884">
    <property type="entry name" value="P_dom"/>
</dbReference>
<comment type="caution">
    <text evidence="18">The sequence shown here is derived from an EMBL/GenBank/DDBJ whole genome shotgun (WGS) entry which is preliminary data.</text>
</comment>
<dbReference type="SUPFAM" id="SSF52743">
    <property type="entry name" value="Subtilisin-like"/>
    <property type="match status" value="1"/>
</dbReference>
<feature type="active site" description="Charge relay system" evidence="13 14">
    <location>
        <position position="285"/>
    </location>
</feature>
<evidence type="ECO:0000256" key="2">
    <source>
        <dbReference type="ARBA" id="ARBA00005325"/>
    </source>
</evidence>
<evidence type="ECO:0000256" key="15">
    <source>
        <dbReference type="SAM" id="MobiDB-lite"/>
    </source>
</evidence>
<keyword evidence="4 16" id="KW-0812">Transmembrane</keyword>
<dbReference type="PROSITE" id="PS00136">
    <property type="entry name" value="SUBTILASE_ASP"/>
    <property type="match status" value="1"/>
</dbReference>
<dbReference type="AlphaFoldDB" id="G7DWA5"/>
<dbReference type="HOGENOM" id="CLU_002976_2_1_1"/>
<dbReference type="InterPro" id="IPR034182">
    <property type="entry name" value="Kexin/furin"/>
</dbReference>
<dbReference type="EMBL" id="BABT02000047">
    <property type="protein sequence ID" value="GAA94793.1"/>
    <property type="molecule type" value="Genomic_DNA"/>
</dbReference>
<evidence type="ECO:0000256" key="5">
    <source>
        <dbReference type="ARBA" id="ARBA00022729"/>
    </source>
</evidence>
<evidence type="ECO:0000256" key="8">
    <source>
        <dbReference type="ARBA" id="ARBA00022837"/>
    </source>
</evidence>
<dbReference type="GO" id="GO:0004252">
    <property type="term" value="F:serine-type endopeptidase activity"/>
    <property type="evidence" value="ECO:0007669"/>
    <property type="project" value="UniProtKB-UniRule"/>
</dbReference>
<accession>G7DWA5</accession>
<keyword evidence="9 16" id="KW-1133">Transmembrane helix</keyword>
<feature type="compositionally biased region" description="Basic and acidic residues" evidence="15">
    <location>
        <begin position="784"/>
        <end position="798"/>
    </location>
</feature>
<comment type="similarity">
    <text evidence="2">Belongs to the peptidase S8 family. Furin subfamily.</text>
</comment>
<dbReference type="InParanoid" id="G7DWA5"/>
<protein>
    <recommendedName>
        <fullName evidence="17">P/Homo B domain-containing protein</fullName>
    </recommendedName>
</protein>
<dbReference type="GO" id="GO:0016485">
    <property type="term" value="P:protein processing"/>
    <property type="evidence" value="ECO:0007669"/>
    <property type="project" value="TreeGrafter"/>
</dbReference>